<keyword evidence="6" id="KW-0472">Membrane</keyword>
<keyword evidence="6" id="KW-1133">Transmembrane helix</keyword>
<evidence type="ECO:0000256" key="2">
    <source>
        <dbReference type="ARBA" id="ARBA00022525"/>
    </source>
</evidence>
<dbReference type="InterPro" id="IPR059100">
    <property type="entry name" value="TSP3_bac"/>
</dbReference>
<feature type="region of interest" description="Disordered" evidence="5">
    <location>
        <begin position="147"/>
        <end position="167"/>
    </location>
</feature>
<gene>
    <name evidence="7" type="ORF">KDB89_07185</name>
</gene>
<proteinExistence type="predicted"/>
<evidence type="ECO:0000313" key="7">
    <source>
        <dbReference type="EMBL" id="QXT61603.1"/>
    </source>
</evidence>
<sequence length="619" mass="64199">MTEGTGNEKQDEQQTPNGSQRSKRSCFRLGVVATVAVGLLAVAGIVSVDNSDRDSDSDGLTDRVEKAGWLTADGAKHITDPRLADTDGDGLCDGEEAGAVVSTGAGTVVFAGLSDPVDADTDSDGLDDGVEARGWLTVHGAWFRTDPSNPDTDLDGLTDGGEAGPTATSLDGVIHYQGVSNPLRADSDGDGLADATETRGWTSTRGTLYLTDPTDSDSDEDGLTDRQEAGEATHVIPHGIQYLAFSDPLIADTDADGLSDAAESDLSLDAFEADSDGDQLDDEVEVNILGTAPDLADTDGDGFSDGFEVANRESQGLDPFGPDIRIEPATYAKEFAAGAFLGEFSQGNSIAWLAGNLASGASSFIPGVGWVIGGAADLRDAVGSAIHDDWVGTGFSLVGLGPAAGDAAAVPTKVAKFVARHPELAPAVGAVILGLKWLPDATRTAALREASPVAWATLRKLGSSNRTLVRLSTGRIGLTPVSDAMSSVNHVTGVNARFFKSGQDAEVFLADHYGATSTGTTTQTVFSTSSCSLLSNRHVRRIDVLADGVAHESKVGYLSMSPGIRAQIESDACLIATGAIKSAHWHFFASAQSNTIGATKAIVELLDKHGIPFTIHMPR</sequence>
<dbReference type="CDD" id="cd20742">
    <property type="entry name" value="FIX_vWA-like"/>
    <property type="match status" value="1"/>
</dbReference>
<evidence type="ECO:0000256" key="4">
    <source>
        <dbReference type="ARBA" id="ARBA00022837"/>
    </source>
</evidence>
<dbReference type="Pfam" id="PF18884">
    <property type="entry name" value="TSP3_bac"/>
    <property type="match status" value="4"/>
</dbReference>
<keyword evidence="3" id="KW-0732">Signal</keyword>
<evidence type="ECO:0000313" key="8">
    <source>
        <dbReference type="Proteomes" id="UP000824504"/>
    </source>
</evidence>
<comment type="subcellular location">
    <subcellularLocation>
        <location evidence="1">Secreted</location>
    </subcellularLocation>
</comment>
<keyword evidence="4" id="KW-0106">Calcium</keyword>
<protein>
    <recommendedName>
        <fullName evidence="9">Thrombospondin type 3 repeat-containing protein</fullName>
    </recommendedName>
</protein>
<evidence type="ECO:0000256" key="6">
    <source>
        <dbReference type="SAM" id="Phobius"/>
    </source>
</evidence>
<feature type="region of interest" description="Disordered" evidence="5">
    <location>
        <begin position="204"/>
        <end position="224"/>
    </location>
</feature>
<dbReference type="PANTHER" id="PTHR37467:SF1">
    <property type="entry name" value="EXPORTED CALCIUM-BINDING GLYCOPROTEIN"/>
    <property type="match status" value="1"/>
</dbReference>
<dbReference type="EMBL" id="CP079216">
    <property type="protein sequence ID" value="QXT61603.1"/>
    <property type="molecule type" value="Genomic_DNA"/>
</dbReference>
<dbReference type="RefSeq" id="WP_219079693.1">
    <property type="nucleotide sequence ID" value="NZ_CP079216.1"/>
</dbReference>
<feature type="compositionally biased region" description="Basic and acidic residues" evidence="5">
    <location>
        <begin position="1"/>
        <end position="12"/>
    </location>
</feature>
<accession>A0ABX8SI12</accession>
<evidence type="ECO:0008006" key="9">
    <source>
        <dbReference type="Google" id="ProtNLM"/>
    </source>
</evidence>
<organism evidence="7 8">
    <name type="scientific">Tessaracoccus palaemonis</name>
    <dbReference type="NCBI Taxonomy" id="2829499"/>
    <lineage>
        <taxon>Bacteria</taxon>
        <taxon>Bacillati</taxon>
        <taxon>Actinomycetota</taxon>
        <taxon>Actinomycetes</taxon>
        <taxon>Propionibacteriales</taxon>
        <taxon>Propionibacteriaceae</taxon>
        <taxon>Tessaracoccus</taxon>
    </lineage>
</organism>
<dbReference type="InterPro" id="IPR053180">
    <property type="entry name" value="Ca-binding_acidic-repeat"/>
</dbReference>
<name>A0ABX8SI12_9ACTN</name>
<evidence type="ECO:0000256" key="3">
    <source>
        <dbReference type="ARBA" id="ARBA00022729"/>
    </source>
</evidence>
<feature type="transmembrane region" description="Helical" evidence="6">
    <location>
        <begin position="29"/>
        <end position="48"/>
    </location>
</feature>
<keyword evidence="8" id="KW-1185">Reference proteome</keyword>
<keyword evidence="6" id="KW-0812">Transmembrane</keyword>
<evidence type="ECO:0000256" key="1">
    <source>
        <dbReference type="ARBA" id="ARBA00004613"/>
    </source>
</evidence>
<keyword evidence="2" id="KW-0964">Secreted</keyword>
<dbReference type="PANTHER" id="PTHR37467">
    <property type="entry name" value="EXPORTED CALCIUM-BINDING GLYCOPROTEIN-RELATED"/>
    <property type="match status" value="1"/>
</dbReference>
<feature type="region of interest" description="Disordered" evidence="5">
    <location>
        <begin position="1"/>
        <end position="23"/>
    </location>
</feature>
<evidence type="ECO:0000256" key="5">
    <source>
        <dbReference type="SAM" id="MobiDB-lite"/>
    </source>
</evidence>
<reference evidence="7 8" key="1">
    <citation type="submission" date="2021-07" db="EMBL/GenBank/DDBJ databases">
        <title>complete genome sequencing of Tessaracoccus sp.J1M15.</title>
        <authorList>
            <person name="Bae J.-W."/>
            <person name="Kim D.-y."/>
        </authorList>
    </citation>
    <scope>NUCLEOTIDE SEQUENCE [LARGE SCALE GENOMIC DNA]</scope>
    <source>
        <strain evidence="7 8">J1M15</strain>
    </source>
</reference>
<dbReference type="Proteomes" id="UP000824504">
    <property type="component" value="Chromosome"/>
</dbReference>